<gene>
    <name evidence="7" type="ORF">QTG54_016207</name>
</gene>
<dbReference type="EMBL" id="JATAAI010000054">
    <property type="protein sequence ID" value="KAK1733069.1"/>
    <property type="molecule type" value="Genomic_DNA"/>
</dbReference>
<comment type="catalytic activity">
    <reaction evidence="1 3">
        <text>Thiol-dependent hydrolysis of ester, thioester, amide, peptide and isopeptide bonds formed by the C-terminal Gly of ubiquitin (a 76-residue protein attached to proteins as an intracellular targeting signal).</text>
        <dbReference type="EC" id="3.4.19.12"/>
    </reaction>
</comment>
<dbReference type="Pfam" id="PF02338">
    <property type="entry name" value="OTU"/>
    <property type="match status" value="1"/>
</dbReference>
<evidence type="ECO:0000313" key="7">
    <source>
        <dbReference type="EMBL" id="KAK1733069.1"/>
    </source>
</evidence>
<keyword evidence="2 3" id="KW-0378">Hydrolase</keyword>
<evidence type="ECO:0000256" key="2">
    <source>
        <dbReference type="ARBA" id="ARBA00022801"/>
    </source>
</evidence>
<dbReference type="AlphaFoldDB" id="A0AAD8XT28"/>
<proteinExistence type="predicted"/>
<feature type="signal peptide" evidence="5">
    <location>
        <begin position="1"/>
        <end position="26"/>
    </location>
</feature>
<keyword evidence="5" id="KW-0732">Signal</keyword>
<feature type="chain" id="PRO_5042066389" description="Ubiquitin thioesterase OTU" evidence="5">
    <location>
        <begin position="27"/>
        <end position="362"/>
    </location>
</feature>
<reference evidence="7" key="1">
    <citation type="submission" date="2023-06" db="EMBL/GenBank/DDBJ databases">
        <title>Survivors Of The Sea: Transcriptome response of Skeletonema marinoi to long-term dormancy.</title>
        <authorList>
            <person name="Pinder M.I.M."/>
            <person name="Kourtchenko O."/>
            <person name="Robertson E.K."/>
            <person name="Larsson T."/>
            <person name="Maumus F."/>
            <person name="Osuna-Cruz C.M."/>
            <person name="Vancaester E."/>
            <person name="Stenow R."/>
            <person name="Vandepoele K."/>
            <person name="Ploug H."/>
            <person name="Bruchert V."/>
            <person name="Godhe A."/>
            <person name="Topel M."/>
        </authorList>
    </citation>
    <scope>NUCLEOTIDE SEQUENCE</scope>
    <source>
        <strain evidence="7">R05AC</strain>
    </source>
</reference>
<feature type="compositionally biased region" description="Low complexity" evidence="4">
    <location>
        <begin position="29"/>
        <end position="41"/>
    </location>
</feature>
<keyword evidence="8" id="KW-1185">Reference proteome</keyword>
<evidence type="ECO:0000313" key="8">
    <source>
        <dbReference type="Proteomes" id="UP001224775"/>
    </source>
</evidence>
<comment type="function">
    <text evidence="3">Hydrolase that can remove conjugated ubiquitin from proteins and may therefore play an important regulatory role at the level of protein turnover by preventing degradation.</text>
</comment>
<evidence type="ECO:0000256" key="5">
    <source>
        <dbReference type="SAM" id="SignalP"/>
    </source>
</evidence>
<evidence type="ECO:0000256" key="4">
    <source>
        <dbReference type="SAM" id="MobiDB-lite"/>
    </source>
</evidence>
<dbReference type="GO" id="GO:0016579">
    <property type="term" value="P:protein deubiquitination"/>
    <property type="evidence" value="ECO:0007669"/>
    <property type="project" value="TreeGrafter"/>
</dbReference>
<dbReference type="GO" id="GO:0004843">
    <property type="term" value="F:cysteine-type deubiquitinase activity"/>
    <property type="evidence" value="ECO:0007669"/>
    <property type="project" value="UniProtKB-UniRule"/>
</dbReference>
<evidence type="ECO:0000256" key="1">
    <source>
        <dbReference type="ARBA" id="ARBA00000707"/>
    </source>
</evidence>
<feature type="domain" description="OTU" evidence="6">
    <location>
        <begin position="99"/>
        <end position="350"/>
    </location>
</feature>
<dbReference type="InterPro" id="IPR003323">
    <property type="entry name" value="OTU_dom"/>
</dbReference>
<dbReference type="GO" id="GO:0005634">
    <property type="term" value="C:nucleus"/>
    <property type="evidence" value="ECO:0007669"/>
    <property type="project" value="TreeGrafter"/>
</dbReference>
<keyword evidence="3" id="KW-0963">Cytoplasm</keyword>
<dbReference type="Gene3D" id="3.90.70.80">
    <property type="match status" value="1"/>
</dbReference>
<keyword evidence="3" id="KW-0788">Thiol protease</keyword>
<organism evidence="7 8">
    <name type="scientific">Skeletonema marinoi</name>
    <dbReference type="NCBI Taxonomy" id="267567"/>
    <lineage>
        <taxon>Eukaryota</taxon>
        <taxon>Sar</taxon>
        <taxon>Stramenopiles</taxon>
        <taxon>Ochrophyta</taxon>
        <taxon>Bacillariophyta</taxon>
        <taxon>Coscinodiscophyceae</taxon>
        <taxon>Thalassiosirophycidae</taxon>
        <taxon>Thalassiosirales</taxon>
        <taxon>Skeletonemataceae</taxon>
        <taxon>Skeletonema</taxon>
        <taxon>Skeletonema marinoi-dohrnii complex</taxon>
    </lineage>
</organism>
<protein>
    <recommendedName>
        <fullName evidence="3">Ubiquitin thioesterase OTU</fullName>
        <ecNumber evidence="3">3.4.19.12</ecNumber>
    </recommendedName>
</protein>
<comment type="caution">
    <text evidence="7">The sequence shown here is derived from an EMBL/GenBank/DDBJ whole genome shotgun (WGS) entry which is preliminary data.</text>
</comment>
<dbReference type="Proteomes" id="UP001224775">
    <property type="component" value="Unassembled WGS sequence"/>
</dbReference>
<dbReference type="PANTHER" id="PTHR13312">
    <property type="entry name" value="HIV-INDUCED PROTEIN-7-LIKE PROTEASE"/>
    <property type="match status" value="1"/>
</dbReference>
<evidence type="ECO:0000259" key="6">
    <source>
        <dbReference type="PROSITE" id="PS50802"/>
    </source>
</evidence>
<accession>A0AAD8XT28</accession>
<name>A0AAD8XT28_9STRA</name>
<comment type="subcellular location">
    <subcellularLocation>
        <location evidence="3">Cytoplasm</location>
    </subcellularLocation>
</comment>
<dbReference type="GO" id="GO:0036503">
    <property type="term" value="P:ERAD pathway"/>
    <property type="evidence" value="ECO:0007669"/>
    <property type="project" value="TreeGrafter"/>
</dbReference>
<dbReference type="GO" id="GO:0030968">
    <property type="term" value="P:endoplasmic reticulum unfolded protein response"/>
    <property type="evidence" value="ECO:0007669"/>
    <property type="project" value="TreeGrafter"/>
</dbReference>
<keyword evidence="3" id="KW-0645">Protease</keyword>
<dbReference type="EC" id="3.4.19.12" evidence="3"/>
<dbReference type="PROSITE" id="PS50802">
    <property type="entry name" value="OTU"/>
    <property type="match status" value="1"/>
</dbReference>
<feature type="region of interest" description="Disordered" evidence="4">
    <location>
        <begin position="29"/>
        <end position="53"/>
    </location>
</feature>
<dbReference type="PANTHER" id="PTHR13312:SF0">
    <property type="entry name" value="UBIQUITIN THIOESTERASE OTU1"/>
    <property type="match status" value="1"/>
</dbReference>
<evidence type="ECO:0000256" key="3">
    <source>
        <dbReference type="RuleBase" id="RU367104"/>
    </source>
</evidence>
<dbReference type="GO" id="GO:0005829">
    <property type="term" value="C:cytosol"/>
    <property type="evidence" value="ECO:0007669"/>
    <property type="project" value="TreeGrafter"/>
</dbReference>
<keyword evidence="3" id="KW-0833">Ubl conjugation pathway</keyword>
<sequence length="362" mass="39457">MSPLMNQPLLHLVIIVALLLLRPSHSLSSSSSSSSSSSQHQPPRRPSSPLPSSSKYPFLSFEFDPSTGICRNPSSFRYTSNNDNNKASVDEDEDDSQFFVLRNVPGDGDCIFHAVLSSVFISMGFMNPDATFVKSDTLVSSMALEMRHVVAKFLSSPEGVLYVNNKPVKRIVRCRDLLSSAAKNEGLSPDEYLMRLRQPGKKGGLYGGGPELTCLSNILRRPISIYHLKQQQSQQQQQISTANNTTASTATTTTYCELERMGVFGEGLFEDPCQSIPDSVISNAVFFTVDGSKLIQQSQSSTTASTTAAVEDASSILNGISSPLKCSWHLHVLIADSGNNEKHASVLLPSVSILHNEPQRLK</sequence>